<evidence type="ECO:0000256" key="9">
    <source>
        <dbReference type="ARBA" id="ARBA00044538"/>
    </source>
</evidence>
<dbReference type="GO" id="GO:0042254">
    <property type="term" value="P:ribosome biogenesis"/>
    <property type="evidence" value="ECO:0007669"/>
    <property type="project" value="UniProtKB-KW"/>
</dbReference>
<dbReference type="InterPro" id="IPR028090">
    <property type="entry name" value="JAB_dom_prok"/>
</dbReference>
<evidence type="ECO:0000259" key="10">
    <source>
        <dbReference type="Pfam" id="PF14464"/>
    </source>
</evidence>
<protein>
    <recommendedName>
        <fullName evidence="9">Ribosomal processing cysteine protease Prp</fullName>
    </recommendedName>
</protein>
<dbReference type="Pfam" id="PF14464">
    <property type="entry name" value="Prok-JAB"/>
    <property type="match status" value="1"/>
</dbReference>
<evidence type="ECO:0000313" key="12">
    <source>
        <dbReference type="Proteomes" id="UP000523087"/>
    </source>
</evidence>
<keyword evidence="4" id="KW-0378">Hydrolase</keyword>
<evidence type="ECO:0000256" key="3">
    <source>
        <dbReference type="ARBA" id="ARBA00022723"/>
    </source>
</evidence>
<dbReference type="InterPro" id="IPR007422">
    <property type="entry name" value="Peptidase_Prp"/>
</dbReference>
<proteinExistence type="inferred from homology"/>
<dbReference type="Gene3D" id="3.30.70.1490">
    <property type="entry name" value="Cysteine protease Prp"/>
    <property type="match status" value="1"/>
</dbReference>
<dbReference type="PANTHER" id="PTHR39178:SF1">
    <property type="entry name" value="RIBOSOMAL-PROCESSING CYSTEINE PROTEASE PRP"/>
    <property type="match status" value="1"/>
</dbReference>
<keyword evidence="12" id="KW-1185">Reference proteome</keyword>
<dbReference type="SUPFAM" id="SSF118010">
    <property type="entry name" value="TM1457-like"/>
    <property type="match status" value="1"/>
</dbReference>
<gene>
    <name evidence="11" type="ORF">HNR31_003189</name>
</gene>
<keyword evidence="7" id="KW-0482">Metalloprotease</keyword>
<keyword evidence="5" id="KW-0788">Thiol protease</keyword>
<dbReference type="GO" id="GO:0008234">
    <property type="term" value="F:cysteine-type peptidase activity"/>
    <property type="evidence" value="ECO:0007669"/>
    <property type="project" value="UniProtKB-KW"/>
</dbReference>
<evidence type="ECO:0000256" key="8">
    <source>
        <dbReference type="ARBA" id="ARBA00044503"/>
    </source>
</evidence>
<dbReference type="GO" id="GO:0006508">
    <property type="term" value="P:proteolysis"/>
    <property type="evidence" value="ECO:0007669"/>
    <property type="project" value="UniProtKB-KW"/>
</dbReference>
<accession>A0A7W0C0W7</accession>
<reference evidence="11 12" key="1">
    <citation type="submission" date="2020-07" db="EMBL/GenBank/DDBJ databases">
        <title>Genomic Encyclopedia of Type Strains, Phase IV (KMG-IV): sequencing the most valuable type-strain genomes for metagenomic binning, comparative biology and taxonomic classification.</title>
        <authorList>
            <person name="Goeker M."/>
        </authorList>
    </citation>
    <scope>NUCLEOTIDE SEQUENCE [LARGE SCALE GENOMIC DNA]</scope>
    <source>
        <strain evidence="11 12">DSM 15730</strain>
    </source>
</reference>
<sequence>MIYKFGEKHVVFTEEVVKTFEKYKQIRKEQHESGGILLGKVYNDTIVIDMISEPSKEDKSGRYFFERNVRKAQKIIEMAWRESNGERIYLGEWHTHPEHTPTPSSDDKKLIKNMLNDSRMEIDFLFMVIIGITNNYVAIKRKGQKHMELLKKVSAKEGLEITLYENPKGKIYGFKVAGYTNFAPKGYDIYNAAFSQIFFGTINSIVALTGVSDYILEEAKAFIRFVIPRLQDNDDEKIFILFDSMAVQIQMVLEEMKQKGLTIVNVKVEKSIHS</sequence>
<organism evidence="11 12">
    <name type="scientific">Thermaerobacillus caldiproteolyticus</name>
    <dbReference type="NCBI Taxonomy" id="247480"/>
    <lineage>
        <taxon>Bacteria</taxon>
        <taxon>Bacillati</taxon>
        <taxon>Bacillota</taxon>
        <taxon>Bacilli</taxon>
        <taxon>Bacillales</taxon>
        <taxon>Anoxybacillaceae</taxon>
        <taxon>Thermaerobacillus</taxon>
    </lineage>
</organism>
<keyword evidence="3" id="KW-0479">Metal-binding</keyword>
<evidence type="ECO:0000256" key="2">
    <source>
        <dbReference type="ARBA" id="ARBA00022670"/>
    </source>
</evidence>
<dbReference type="GO" id="GO:0046872">
    <property type="term" value="F:metal ion binding"/>
    <property type="evidence" value="ECO:0007669"/>
    <property type="project" value="UniProtKB-KW"/>
</dbReference>
<dbReference type="GO" id="GO:0008237">
    <property type="term" value="F:metallopeptidase activity"/>
    <property type="evidence" value="ECO:0007669"/>
    <property type="project" value="UniProtKB-KW"/>
</dbReference>
<evidence type="ECO:0000256" key="6">
    <source>
        <dbReference type="ARBA" id="ARBA00022833"/>
    </source>
</evidence>
<dbReference type="Pfam" id="PF04327">
    <property type="entry name" value="Peptidase_Prp"/>
    <property type="match status" value="1"/>
</dbReference>
<dbReference type="Gene3D" id="3.40.140.10">
    <property type="entry name" value="Cytidine Deaminase, domain 2"/>
    <property type="match status" value="1"/>
</dbReference>
<dbReference type="SUPFAM" id="SSF102712">
    <property type="entry name" value="JAB1/MPN domain"/>
    <property type="match status" value="1"/>
</dbReference>
<dbReference type="PANTHER" id="PTHR39178">
    <property type="entry name" value="HYPOTHETICAL RIBOSOME-ASSOCIATED PROTEIN"/>
    <property type="match status" value="1"/>
</dbReference>
<comment type="similarity">
    <text evidence="8">Belongs to the Prp family.</text>
</comment>
<keyword evidence="2" id="KW-0645">Protease</keyword>
<dbReference type="InterPro" id="IPR036764">
    <property type="entry name" value="Peptidase_Prp_sf"/>
</dbReference>
<dbReference type="AlphaFoldDB" id="A0A7W0C0W7"/>
<dbReference type="RefSeq" id="WP_181557079.1">
    <property type="nucleotide sequence ID" value="NZ_JACDUT010000012.1"/>
</dbReference>
<evidence type="ECO:0000256" key="4">
    <source>
        <dbReference type="ARBA" id="ARBA00022801"/>
    </source>
</evidence>
<evidence type="ECO:0000256" key="5">
    <source>
        <dbReference type="ARBA" id="ARBA00022807"/>
    </source>
</evidence>
<feature type="domain" description="JAB" evidence="10">
    <location>
        <begin position="27"/>
        <end position="133"/>
    </location>
</feature>
<keyword evidence="1" id="KW-0690">Ribosome biogenesis</keyword>
<dbReference type="Proteomes" id="UP000523087">
    <property type="component" value="Unassembled WGS sequence"/>
</dbReference>
<name>A0A7W0C0W7_9BACL</name>
<evidence type="ECO:0000256" key="7">
    <source>
        <dbReference type="ARBA" id="ARBA00023049"/>
    </source>
</evidence>
<evidence type="ECO:0000256" key="1">
    <source>
        <dbReference type="ARBA" id="ARBA00022517"/>
    </source>
</evidence>
<comment type="caution">
    <text evidence="11">The sequence shown here is derived from an EMBL/GenBank/DDBJ whole genome shotgun (WGS) entry which is preliminary data.</text>
</comment>
<evidence type="ECO:0000313" key="11">
    <source>
        <dbReference type="EMBL" id="MBA2876371.1"/>
    </source>
</evidence>
<dbReference type="EMBL" id="JACDUT010000012">
    <property type="protein sequence ID" value="MBA2876371.1"/>
    <property type="molecule type" value="Genomic_DNA"/>
</dbReference>
<keyword evidence="6" id="KW-0862">Zinc</keyword>
<dbReference type="CDD" id="cd16332">
    <property type="entry name" value="Prp-like"/>
    <property type="match status" value="1"/>
</dbReference>